<dbReference type="GO" id="GO:0005506">
    <property type="term" value="F:iron ion binding"/>
    <property type="evidence" value="ECO:0007669"/>
    <property type="project" value="InterPro"/>
</dbReference>
<comment type="similarity">
    <text evidence="2">Belongs to the biopterin-dependent aromatic amino acid hydroxylase family.</text>
</comment>
<accession>A1ZW97</accession>
<feature type="binding site" evidence="7">
    <location>
        <position position="156"/>
    </location>
    <ligand>
        <name>Fe cation</name>
        <dbReference type="ChEBI" id="CHEBI:24875"/>
    </ligand>
</feature>
<evidence type="ECO:0000313" key="9">
    <source>
        <dbReference type="EMBL" id="EAY25335.1"/>
    </source>
</evidence>
<dbReference type="EC" id="1.14.16.1" evidence="9"/>
<gene>
    <name evidence="9" type="ORF">M23134_04516</name>
</gene>
<dbReference type="OrthoDB" id="9780502at2"/>
<protein>
    <submittedName>
        <fullName evidence="9">Phenylalanine-4-hydroxylase</fullName>
        <ecNumber evidence="9">1.14.16.1</ecNumber>
    </submittedName>
</protein>
<keyword evidence="4 9" id="KW-0560">Oxidoreductase</keyword>
<dbReference type="InterPro" id="IPR036951">
    <property type="entry name" value="ArAA_hydroxylase_sf"/>
</dbReference>
<dbReference type="AlphaFoldDB" id="A1ZW97"/>
<dbReference type="eggNOG" id="COG3186">
    <property type="taxonomic scope" value="Bacteria"/>
</dbReference>
<name>A1ZW97_MICM2</name>
<dbReference type="Proteomes" id="UP000004095">
    <property type="component" value="Unassembled WGS sequence"/>
</dbReference>
<dbReference type="NCBIfam" id="NF008877">
    <property type="entry name" value="PRK11913.1-2"/>
    <property type="match status" value="1"/>
</dbReference>
<dbReference type="InterPro" id="IPR001273">
    <property type="entry name" value="ArAA_hydroxylase"/>
</dbReference>
<dbReference type="RefSeq" id="WP_002702997.1">
    <property type="nucleotide sequence ID" value="NZ_AAWS01000050.1"/>
</dbReference>
<dbReference type="InterPro" id="IPR036329">
    <property type="entry name" value="Aro-AA_hydroxylase_C_sf"/>
</dbReference>
<evidence type="ECO:0000256" key="5">
    <source>
        <dbReference type="ARBA" id="ARBA00023004"/>
    </source>
</evidence>
<dbReference type="InterPro" id="IPR019774">
    <property type="entry name" value="Aromatic-AA_hydroxylase_C"/>
</dbReference>
<evidence type="ECO:0000256" key="7">
    <source>
        <dbReference type="PIRSR" id="PIRSR601273-2"/>
    </source>
</evidence>
<organism evidence="9 10">
    <name type="scientific">Microscilla marina ATCC 23134</name>
    <dbReference type="NCBI Taxonomy" id="313606"/>
    <lineage>
        <taxon>Bacteria</taxon>
        <taxon>Pseudomonadati</taxon>
        <taxon>Bacteroidota</taxon>
        <taxon>Cytophagia</taxon>
        <taxon>Cytophagales</taxon>
        <taxon>Microscillaceae</taxon>
        <taxon>Microscilla</taxon>
    </lineage>
</organism>
<dbReference type="SUPFAM" id="SSF56534">
    <property type="entry name" value="Aromatic aminoacid monoxygenases, catalytic and oligomerization domains"/>
    <property type="match status" value="1"/>
</dbReference>
<dbReference type="InterPro" id="IPR018301">
    <property type="entry name" value="ArAA_hydroxylase_Fe/CU_BS"/>
</dbReference>
<dbReference type="PANTHER" id="PTHR11473">
    <property type="entry name" value="AROMATIC AMINO ACID HYDROXYLASE"/>
    <property type="match status" value="1"/>
</dbReference>
<comment type="caution">
    <text evidence="9">The sequence shown here is derived from an EMBL/GenBank/DDBJ whole genome shotgun (WGS) entry which is preliminary data.</text>
</comment>
<keyword evidence="6" id="KW-0503">Monooxygenase</keyword>
<feature type="binding site" evidence="7">
    <location>
        <position position="114"/>
    </location>
    <ligand>
        <name>Fe cation</name>
        <dbReference type="ChEBI" id="CHEBI:24875"/>
    </ligand>
</feature>
<evidence type="ECO:0000256" key="2">
    <source>
        <dbReference type="ARBA" id="ARBA00009712"/>
    </source>
</evidence>
<keyword evidence="3 7" id="KW-0479">Metal-binding</keyword>
<dbReference type="PROSITE" id="PS51410">
    <property type="entry name" value="BH4_AAA_HYDROXYL_2"/>
    <property type="match status" value="1"/>
</dbReference>
<dbReference type="Pfam" id="PF00351">
    <property type="entry name" value="Biopterin_H"/>
    <property type="match status" value="1"/>
</dbReference>
<evidence type="ECO:0000256" key="4">
    <source>
        <dbReference type="ARBA" id="ARBA00023002"/>
    </source>
</evidence>
<evidence type="ECO:0000256" key="1">
    <source>
        <dbReference type="ARBA" id="ARBA00001954"/>
    </source>
</evidence>
<keyword evidence="5 7" id="KW-0408">Iron</keyword>
<dbReference type="PANTHER" id="PTHR11473:SF24">
    <property type="entry name" value="PHENYLALANINE-4-HYDROXYLASE"/>
    <property type="match status" value="1"/>
</dbReference>
<dbReference type="PROSITE" id="PS00367">
    <property type="entry name" value="BH4_AAA_HYDROXYL_1"/>
    <property type="match status" value="1"/>
</dbReference>
<evidence type="ECO:0000313" key="10">
    <source>
        <dbReference type="Proteomes" id="UP000004095"/>
    </source>
</evidence>
<evidence type="ECO:0000256" key="3">
    <source>
        <dbReference type="ARBA" id="ARBA00022723"/>
    </source>
</evidence>
<feature type="domain" description="Biopterin-dependent aromatic amino acid hydroxylase family profile" evidence="8">
    <location>
        <begin position="1"/>
        <end position="252"/>
    </location>
</feature>
<evidence type="ECO:0000259" key="8">
    <source>
        <dbReference type="PROSITE" id="PS51410"/>
    </source>
</evidence>
<feature type="binding site" evidence="7">
    <location>
        <position position="109"/>
    </location>
    <ligand>
        <name>Fe cation</name>
        <dbReference type="ChEBI" id="CHEBI:24875"/>
    </ligand>
</feature>
<sequence length="252" mass="29942">MEQIYSNYTEEDFKVWELLYNRQMKILPEMASKDYLEGLKIIQFDEKIPKFDEINKILTVETNWKVYSVPGLIADKEFFELMRNRNFCASTWLRKMKELDYLEEPDMFHDVFGHVPLLTNKAFCKFLEELCRIASDHIENKNVVEAIARVYWFTVEFGLIREAKGLRIYGAGILSSSGECEYSLFSDKPNRFDYDVQKVMDTDYIKHKYQEEYFIIDSYEQLYNSIPEIEAKAKEIDDKGIIVKPAIQPQYK</sequence>
<dbReference type="Gene3D" id="1.10.800.10">
    <property type="entry name" value="Aromatic amino acid hydroxylase"/>
    <property type="match status" value="1"/>
</dbReference>
<keyword evidence="10" id="KW-1185">Reference proteome</keyword>
<evidence type="ECO:0000256" key="6">
    <source>
        <dbReference type="ARBA" id="ARBA00023033"/>
    </source>
</evidence>
<dbReference type="EMBL" id="AAWS01000050">
    <property type="protein sequence ID" value="EAY25335.1"/>
    <property type="molecule type" value="Genomic_DNA"/>
</dbReference>
<comment type="cofactor">
    <cofactor evidence="1 7">
        <name>Fe(2+)</name>
        <dbReference type="ChEBI" id="CHEBI:29033"/>
    </cofactor>
</comment>
<dbReference type="PRINTS" id="PR00372">
    <property type="entry name" value="FYWHYDRXLASE"/>
</dbReference>
<dbReference type="GO" id="GO:0004505">
    <property type="term" value="F:phenylalanine 4-monooxygenase activity"/>
    <property type="evidence" value="ECO:0007669"/>
    <property type="project" value="UniProtKB-EC"/>
</dbReference>
<proteinExistence type="inferred from homology"/>
<reference evidence="9 10" key="1">
    <citation type="submission" date="2007-01" db="EMBL/GenBank/DDBJ databases">
        <authorList>
            <person name="Haygood M."/>
            <person name="Podell S."/>
            <person name="Anderson C."/>
            <person name="Hopkinson B."/>
            <person name="Roe K."/>
            <person name="Barbeau K."/>
            <person name="Gaasterland T."/>
            <person name="Ferriera S."/>
            <person name="Johnson J."/>
            <person name="Kravitz S."/>
            <person name="Beeson K."/>
            <person name="Sutton G."/>
            <person name="Rogers Y.-H."/>
            <person name="Friedman R."/>
            <person name="Frazier M."/>
            <person name="Venter J.C."/>
        </authorList>
    </citation>
    <scope>NUCLEOTIDE SEQUENCE [LARGE SCALE GENOMIC DNA]</scope>
    <source>
        <strain evidence="9 10">ATCC 23134</strain>
    </source>
</reference>